<dbReference type="OrthoDB" id="9813682at2"/>
<dbReference type="Proteomes" id="UP000011729">
    <property type="component" value="Chromosome"/>
</dbReference>
<dbReference type="InterPro" id="IPR006016">
    <property type="entry name" value="UspA"/>
</dbReference>
<dbReference type="AlphaFoldDB" id="M1N4U0"/>
<feature type="domain" description="UspA" evidence="1">
    <location>
        <begin position="13"/>
        <end position="139"/>
    </location>
</feature>
<dbReference type="RefSeq" id="WP_015398413.1">
    <property type="nucleotide sequence ID" value="NC_020300.1"/>
</dbReference>
<name>M1N4U0_BARAA</name>
<accession>M1N4U0</accession>
<gene>
    <name evidence="2" type="ordered locus">BAnh1_10400</name>
</gene>
<organism evidence="2 3">
    <name type="scientific">Bartonella australis (strain Aust/NH1)</name>
    <dbReference type="NCBI Taxonomy" id="1094489"/>
    <lineage>
        <taxon>Bacteria</taxon>
        <taxon>Pseudomonadati</taxon>
        <taxon>Pseudomonadota</taxon>
        <taxon>Alphaproteobacteria</taxon>
        <taxon>Hyphomicrobiales</taxon>
        <taxon>Bartonellaceae</taxon>
        <taxon>Bartonella</taxon>
    </lineage>
</organism>
<dbReference type="EMBL" id="CP003123">
    <property type="protein sequence ID" value="AGF74909.1"/>
    <property type="molecule type" value="Genomic_DNA"/>
</dbReference>
<dbReference type="KEGG" id="baus:BAnh1_10400"/>
<dbReference type="InterPro" id="IPR014729">
    <property type="entry name" value="Rossmann-like_a/b/a_fold"/>
</dbReference>
<keyword evidence="3" id="KW-1185">Reference proteome</keyword>
<dbReference type="Pfam" id="PF00582">
    <property type="entry name" value="Usp"/>
    <property type="match status" value="1"/>
</dbReference>
<dbReference type="SUPFAM" id="SSF52402">
    <property type="entry name" value="Adenine nucleotide alpha hydrolases-like"/>
    <property type="match status" value="1"/>
</dbReference>
<evidence type="ECO:0000313" key="2">
    <source>
        <dbReference type="EMBL" id="AGF74909.1"/>
    </source>
</evidence>
<dbReference type="Gene3D" id="3.40.50.620">
    <property type="entry name" value="HUPs"/>
    <property type="match status" value="1"/>
</dbReference>
<dbReference type="PATRIC" id="fig|1094489.3.peg.1280"/>
<sequence length="163" mass="17826">MTLKRKKQKTDHRRKILVVIDGTPECRRAVAFAARHAQNTNATLVLLSVIDNSEFQHFLGVGDIMRAESTERASTILEQIADEVQATRALETEMIVREGKKIDEICELIDKDKKIALIVLAAGASAEGPGPLVQSIAHRGEAFPIPVTIIPSGLADEDIETFA</sequence>
<proteinExistence type="predicted"/>
<dbReference type="eggNOG" id="COG0589">
    <property type="taxonomic scope" value="Bacteria"/>
</dbReference>
<protein>
    <submittedName>
        <fullName evidence="2">Putative universal stress protein UspA</fullName>
    </submittedName>
</protein>
<evidence type="ECO:0000259" key="1">
    <source>
        <dbReference type="Pfam" id="PF00582"/>
    </source>
</evidence>
<reference evidence="2 3" key="1">
    <citation type="journal article" date="2013" name="PLoS Genet.">
        <title>A gene transfer agent and a dynamic repertoire of secretion systems hold the keys to the explosive radiation of the emerging pathogen Bartonella.</title>
        <authorList>
            <person name="Guy L."/>
            <person name="Nystedt B."/>
            <person name="Toft C."/>
            <person name="Zaremba-Niedzwiedzka K."/>
            <person name="Berglund E.C."/>
            <person name="Granberg F."/>
            <person name="Naslund K."/>
            <person name="Eriksson A.S."/>
            <person name="Andersson S.G."/>
        </authorList>
    </citation>
    <scope>NUCLEOTIDE SEQUENCE [LARGE SCALE GENOMIC DNA]</scope>
    <source>
        <strain evidence="2 3">Aust/NH1</strain>
    </source>
</reference>
<dbReference type="STRING" id="1094489.BAnh1_10400"/>
<dbReference type="CDD" id="cd00293">
    <property type="entry name" value="USP-like"/>
    <property type="match status" value="1"/>
</dbReference>
<evidence type="ECO:0000313" key="3">
    <source>
        <dbReference type="Proteomes" id="UP000011729"/>
    </source>
</evidence>
<dbReference type="HOGENOM" id="CLU_117163_0_0_5"/>